<keyword evidence="4 5" id="KW-0472">Membrane</keyword>
<name>A0A420VUD0_9SPHI</name>
<dbReference type="Proteomes" id="UP000282423">
    <property type="component" value="Unassembled WGS sequence"/>
</dbReference>
<dbReference type="EMBL" id="RBWS01000015">
    <property type="protein sequence ID" value="RKO69922.1"/>
    <property type="molecule type" value="Genomic_DNA"/>
</dbReference>
<sequence length="206" mass="23609">MLKKMKTRASHITIISIRAFMILFWAYVALDKLWDLPGFHQALKLQPFPGWWAGILFWSLPLMELGIVILFSIHPFRNTKHLFFDPFVLSALLLTVFTVYIGLGVAGLYAQKPCGCASVLSRLSWGGHLVVNLLLLLLSILGWYLTGPTAPMARCKRYKKQVILFLARPQVVRIPVYAVMLERVKKFKMRFAVFPAWPVRAINYDT</sequence>
<dbReference type="InterPro" id="IPR009908">
    <property type="entry name" value="Methylamine_util_MauE"/>
</dbReference>
<keyword evidence="3 5" id="KW-1133">Transmembrane helix</keyword>
<dbReference type="GO" id="GO:0030416">
    <property type="term" value="P:methylamine metabolic process"/>
    <property type="evidence" value="ECO:0007669"/>
    <property type="project" value="InterPro"/>
</dbReference>
<evidence type="ECO:0000256" key="4">
    <source>
        <dbReference type="ARBA" id="ARBA00023136"/>
    </source>
</evidence>
<protein>
    <recommendedName>
        <fullName evidence="6">Methylamine utilisation protein MauE domain-containing protein</fullName>
    </recommendedName>
</protein>
<evidence type="ECO:0000313" key="8">
    <source>
        <dbReference type="Proteomes" id="UP000282423"/>
    </source>
</evidence>
<organism evidence="7 8">
    <name type="scientific">Sphingobacterium puteale</name>
    <dbReference type="NCBI Taxonomy" id="2420510"/>
    <lineage>
        <taxon>Bacteria</taxon>
        <taxon>Pseudomonadati</taxon>
        <taxon>Bacteroidota</taxon>
        <taxon>Sphingobacteriia</taxon>
        <taxon>Sphingobacteriales</taxon>
        <taxon>Sphingobacteriaceae</taxon>
        <taxon>Sphingobacterium</taxon>
    </lineage>
</organism>
<evidence type="ECO:0000259" key="6">
    <source>
        <dbReference type="Pfam" id="PF07291"/>
    </source>
</evidence>
<comment type="subcellular location">
    <subcellularLocation>
        <location evidence="1">Membrane</location>
        <topology evidence="1">Multi-pass membrane protein</topology>
    </subcellularLocation>
</comment>
<dbReference type="OrthoDB" id="702624at2"/>
<evidence type="ECO:0000256" key="3">
    <source>
        <dbReference type="ARBA" id="ARBA00022989"/>
    </source>
</evidence>
<proteinExistence type="predicted"/>
<evidence type="ECO:0000256" key="2">
    <source>
        <dbReference type="ARBA" id="ARBA00022692"/>
    </source>
</evidence>
<reference evidence="7 8" key="1">
    <citation type="submission" date="2018-10" db="EMBL/GenBank/DDBJ databases">
        <title>Sphingobacterium sp. M05W1-28.</title>
        <authorList>
            <person name="Cai H."/>
        </authorList>
    </citation>
    <scope>NUCLEOTIDE SEQUENCE [LARGE SCALE GENOMIC DNA]</scope>
    <source>
        <strain evidence="7 8">M05W1-28</strain>
    </source>
</reference>
<feature type="domain" description="Methylamine utilisation protein MauE" evidence="6">
    <location>
        <begin position="12"/>
        <end position="144"/>
    </location>
</feature>
<evidence type="ECO:0000256" key="1">
    <source>
        <dbReference type="ARBA" id="ARBA00004141"/>
    </source>
</evidence>
<dbReference type="Pfam" id="PF07291">
    <property type="entry name" value="MauE"/>
    <property type="match status" value="1"/>
</dbReference>
<feature type="transmembrane region" description="Helical" evidence="5">
    <location>
        <begin position="83"/>
        <end position="109"/>
    </location>
</feature>
<keyword evidence="2 5" id="KW-0812">Transmembrane</keyword>
<evidence type="ECO:0000313" key="7">
    <source>
        <dbReference type="EMBL" id="RKO69922.1"/>
    </source>
</evidence>
<feature type="transmembrane region" description="Helical" evidence="5">
    <location>
        <begin position="129"/>
        <end position="147"/>
    </location>
</feature>
<feature type="transmembrane region" description="Helical" evidence="5">
    <location>
        <begin position="12"/>
        <end position="30"/>
    </location>
</feature>
<keyword evidence="8" id="KW-1185">Reference proteome</keyword>
<accession>A0A420VUD0</accession>
<dbReference type="GO" id="GO:0016020">
    <property type="term" value="C:membrane"/>
    <property type="evidence" value="ECO:0007669"/>
    <property type="project" value="UniProtKB-SubCell"/>
</dbReference>
<comment type="caution">
    <text evidence="7">The sequence shown here is derived from an EMBL/GenBank/DDBJ whole genome shotgun (WGS) entry which is preliminary data.</text>
</comment>
<evidence type="ECO:0000256" key="5">
    <source>
        <dbReference type="SAM" id="Phobius"/>
    </source>
</evidence>
<gene>
    <name evidence="7" type="ORF">D7322_18765</name>
</gene>
<dbReference type="AlphaFoldDB" id="A0A420VUD0"/>
<feature type="transmembrane region" description="Helical" evidence="5">
    <location>
        <begin position="50"/>
        <end position="71"/>
    </location>
</feature>